<comment type="caution">
    <text evidence="1">The sequence shown here is derived from an EMBL/GenBank/DDBJ whole genome shotgun (WGS) entry which is preliminary data.</text>
</comment>
<name>A0A553BD77_9FLAO</name>
<proteinExistence type="predicted"/>
<sequence>MKHYLQYANRDLKVKTIPLTYLYGEFTVPNILEDFYPLAVFYNSVRVGSLELYDENPDVYCTLNDVNSLVQLDSLNQLAFFPSTYQFKFYKNGNNLVSFYGNVEPIHSSVQTGQDNKNIVYFSARKASNTSTTLRTYLGTDEYNSPDASEWQISAFPFVNAIDGSLKRYFNFENFQILMYIPPVVNTNTYNFFLYVDRAYNYFEVSSTFLVTYLGVKENTHVYKINVSDNTFFYLYVAYKGLPKDLML</sequence>
<gene>
    <name evidence="1" type="ORF">FNW11_14975</name>
</gene>
<dbReference type="EMBL" id="VJZL01000036">
    <property type="protein sequence ID" value="TRX06200.1"/>
    <property type="molecule type" value="Genomic_DNA"/>
</dbReference>
<organism evidence="1 2">
    <name type="scientific">Flavobacterium gawalongense</name>
    <dbReference type="NCBI Taxonomy" id="2594432"/>
    <lineage>
        <taxon>Bacteria</taxon>
        <taxon>Pseudomonadati</taxon>
        <taxon>Bacteroidota</taxon>
        <taxon>Flavobacteriia</taxon>
        <taxon>Flavobacteriales</taxon>
        <taxon>Flavobacteriaceae</taxon>
        <taxon>Flavobacterium</taxon>
    </lineage>
</organism>
<evidence type="ECO:0000313" key="1">
    <source>
        <dbReference type="EMBL" id="TRX06200.1"/>
    </source>
</evidence>
<reference evidence="1 2" key="1">
    <citation type="submission" date="2019-07" db="EMBL/GenBank/DDBJ databases">
        <title>Novel species of Flavobacterium.</title>
        <authorList>
            <person name="Liu Q."/>
            <person name="Xin Y.-H."/>
        </authorList>
    </citation>
    <scope>NUCLEOTIDE SEQUENCE [LARGE SCALE GENOMIC DNA]</scope>
    <source>
        <strain evidence="1 2">GSR22</strain>
    </source>
</reference>
<dbReference type="Proteomes" id="UP000318669">
    <property type="component" value="Unassembled WGS sequence"/>
</dbReference>
<evidence type="ECO:0000313" key="2">
    <source>
        <dbReference type="Proteomes" id="UP000318669"/>
    </source>
</evidence>
<dbReference type="AlphaFoldDB" id="A0A553BD77"/>
<dbReference type="RefSeq" id="WP_144065010.1">
    <property type="nucleotide sequence ID" value="NZ_VJZL01000036.1"/>
</dbReference>
<protein>
    <submittedName>
        <fullName evidence="1">Uncharacterized protein</fullName>
    </submittedName>
</protein>
<accession>A0A553BD77</accession>